<proteinExistence type="predicted"/>
<dbReference type="InterPro" id="IPR013481">
    <property type="entry name" value="NarM"/>
</dbReference>
<dbReference type="EMBL" id="QFQZ01000038">
    <property type="protein sequence ID" value="PZR33683.1"/>
    <property type="molecule type" value="Genomic_DNA"/>
</dbReference>
<reference evidence="1 2" key="1">
    <citation type="submission" date="2017-08" db="EMBL/GenBank/DDBJ databases">
        <title>Infants hospitalized years apart are colonized by the same room-sourced microbial strains.</title>
        <authorList>
            <person name="Brooks B."/>
            <person name="Olm M.R."/>
            <person name="Firek B.A."/>
            <person name="Baker R."/>
            <person name="Thomas B.C."/>
            <person name="Morowitz M.J."/>
            <person name="Banfield J.F."/>
        </authorList>
    </citation>
    <scope>NUCLEOTIDE SEQUENCE [LARGE SCALE GENOMIC DNA]</scope>
    <source>
        <strain evidence="1">S2_003_000_R2_4</strain>
    </source>
</reference>
<name>A0A2W5V740_9CAUL</name>
<protein>
    <recommendedName>
        <fullName evidence="3">Nitrate reductase associated protein</fullName>
    </recommendedName>
</protein>
<gene>
    <name evidence="1" type="ORF">DI526_12750</name>
</gene>
<organism evidence="1 2">
    <name type="scientific">Caulobacter segnis</name>
    <dbReference type="NCBI Taxonomy" id="88688"/>
    <lineage>
        <taxon>Bacteria</taxon>
        <taxon>Pseudomonadati</taxon>
        <taxon>Pseudomonadota</taxon>
        <taxon>Alphaproteobacteria</taxon>
        <taxon>Caulobacterales</taxon>
        <taxon>Caulobacteraceae</taxon>
        <taxon>Caulobacter</taxon>
    </lineage>
</organism>
<dbReference type="AlphaFoldDB" id="A0A2W5V740"/>
<sequence length="171" mass="19085">MGSPSQTQHARLFAFEQDFVDSLRCVPMAVRFKLDRVGIKLTLRQWSRLTRQDRQELLLSPCSSDREVARWRALLETLVALRADEPIKPLPPIDDAPWERVGEVPAAVATFALSKGLTPPPLEAWRALALLERYALVKLSREGHDNVNFAPALREFGLGALDVGTCEPVAC</sequence>
<dbReference type="NCBIfam" id="TIGR02664">
    <property type="entry name" value="nitr_red_assoc"/>
    <property type="match status" value="1"/>
</dbReference>
<dbReference type="Pfam" id="PF09655">
    <property type="entry name" value="Nitr_red_assoc"/>
    <property type="match status" value="1"/>
</dbReference>
<evidence type="ECO:0000313" key="1">
    <source>
        <dbReference type="EMBL" id="PZR33683.1"/>
    </source>
</evidence>
<comment type="caution">
    <text evidence="1">The sequence shown here is derived from an EMBL/GenBank/DDBJ whole genome shotgun (WGS) entry which is preliminary data.</text>
</comment>
<evidence type="ECO:0000313" key="2">
    <source>
        <dbReference type="Proteomes" id="UP000249393"/>
    </source>
</evidence>
<dbReference type="Proteomes" id="UP000249393">
    <property type="component" value="Unassembled WGS sequence"/>
</dbReference>
<accession>A0A2W5V740</accession>
<evidence type="ECO:0008006" key="3">
    <source>
        <dbReference type="Google" id="ProtNLM"/>
    </source>
</evidence>